<keyword evidence="3" id="KW-1185">Reference proteome</keyword>
<evidence type="ECO:0000313" key="1">
    <source>
        <dbReference type="EMBL" id="VDN51915.1"/>
    </source>
</evidence>
<dbReference type="Proteomes" id="UP000274756">
    <property type="component" value="Unassembled WGS sequence"/>
</dbReference>
<organism evidence="2 4">
    <name type="scientific">Dracunculus medinensis</name>
    <name type="common">Guinea worm</name>
    <dbReference type="NCBI Taxonomy" id="318479"/>
    <lineage>
        <taxon>Eukaryota</taxon>
        <taxon>Metazoa</taxon>
        <taxon>Ecdysozoa</taxon>
        <taxon>Nematoda</taxon>
        <taxon>Chromadorea</taxon>
        <taxon>Rhabditida</taxon>
        <taxon>Spirurina</taxon>
        <taxon>Dracunculoidea</taxon>
        <taxon>Dracunculidae</taxon>
        <taxon>Dracunculus</taxon>
    </lineage>
</organism>
<evidence type="ECO:0000313" key="3">
    <source>
        <dbReference type="Proteomes" id="UP000274756"/>
    </source>
</evidence>
<name>A0A0N4UJ11_DRAME</name>
<dbReference type="Proteomes" id="UP000038040">
    <property type="component" value="Unplaced"/>
</dbReference>
<evidence type="ECO:0000313" key="2">
    <source>
        <dbReference type="Proteomes" id="UP000038040"/>
    </source>
</evidence>
<dbReference type="AlphaFoldDB" id="A0A0N4UJ11"/>
<evidence type="ECO:0000313" key="4">
    <source>
        <dbReference type="WBParaSite" id="DME_0000762101-mRNA-1"/>
    </source>
</evidence>
<sequence>MFRITRTPIITHSIIVISAITAVFSQFNYEAGKPCMAAYECWRTEPIDVDGKPVSLRGRYTKRLEIGGPLFLGGEFIFDP</sequence>
<reference evidence="4" key="1">
    <citation type="submission" date="2017-02" db="UniProtKB">
        <authorList>
            <consortium name="WormBaseParasite"/>
        </authorList>
    </citation>
    <scope>IDENTIFICATION</scope>
</reference>
<dbReference type="WBParaSite" id="DME_0000762101-mRNA-1">
    <property type="protein sequence ID" value="DME_0000762101-mRNA-1"/>
    <property type="gene ID" value="DME_0000762101"/>
</dbReference>
<dbReference type="OrthoDB" id="5874792at2759"/>
<reference evidence="1 3" key="2">
    <citation type="submission" date="2018-11" db="EMBL/GenBank/DDBJ databases">
        <authorList>
            <consortium name="Pathogen Informatics"/>
        </authorList>
    </citation>
    <scope>NUCLEOTIDE SEQUENCE [LARGE SCALE GENOMIC DNA]</scope>
</reference>
<accession>A0A0N4UJ11</accession>
<protein>
    <submittedName>
        <fullName evidence="4">DsbC domain-containing protein</fullName>
    </submittedName>
</protein>
<gene>
    <name evidence="1" type="ORF">DME_LOCUS1888</name>
</gene>
<proteinExistence type="predicted"/>
<dbReference type="EMBL" id="UYYG01000036">
    <property type="protein sequence ID" value="VDN51915.1"/>
    <property type="molecule type" value="Genomic_DNA"/>
</dbReference>